<feature type="compositionally biased region" description="Polar residues" evidence="8">
    <location>
        <begin position="1311"/>
        <end position="1320"/>
    </location>
</feature>
<reference evidence="11" key="1">
    <citation type="submission" date="2016-09" db="EMBL/GenBank/DDBJ databases">
        <authorList>
            <person name="Jeantristanb JTB J.-T."/>
            <person name="Ricardo R."/>
        </authorList>
    </citation>
    <scope>NUCLEOTIDE SEQUENCE [LARGE SCALE GENOMIC DNA]</scope>
</reference>
<feature type="region of interest" description="Disordered" evidence="8">
    <location>
        <begin position="904"/>
        <end position="967"/>
    </location>
</feature>
<organism evidence="10 11">
    <name type="scientific">Microbotryum intermedium</name>
    <dbReference type="NCBI Taxonomy" id="269621"/>
    <lineage>
        <taxon>Eukaryota</taxon>
        <taxon>Fungi</taxon>
        <taxon>Dikarya</taxon>
        <taxon>Basidiomycota</taxon>
        <taxon>Pucciniomycotina</taxon>
        <taxon>Microbotryomycetes</taxon>
        <taxon>Microbotryales</taxon>
        <taxon>Microbotryaceae</taxon>
        <taxon>Microbotryum</taxon>
    </lineage>
</organism>
<feature type="region of interest" description="Disordered" evidence="8">
    <location>
        <begin position="56"/>
        <end position="80"/>
    </location>
</feature>
<evidence type="ECO:0000256" key="2">
    <source>
        <dbReference type="ARBA" id="ARBA00005775"/>
    </source>
</evidence>
<dbReference type="Proteomes" id="UP000198372">
    <property type="component" value="Unassembled WGS sequence"/>
</dbReference>
<evidence type="ECO:0000256" key="5">
    <source>
        <dbReference type="ARBA" id="ARBA00022553"/>
    </source>
</evidence>
<keyword evidence="5" id="KW-0597">Phosphoprotein</keyword>
<feature type="compositionally biased region" description="Low complexity" evidence="8">
    <location>
        <begin position="1"/>
        <end position="20"/>
    </location>
</feature>
<feature type="region of interest" description="Disordered" evidence="8">
    <location>
        <begin position="163"/>
        <end position="188"/>
    </location>
</feature>
<protein>
    <submittedName>
        <fullName evidence="10">BQ2448_211 protein</fullName>
    </submittedName>
</protein>
<feature type="compositionally biased region" description="Basic and acidic residues" evidence="8">
    <location>
        <begin position="936"/>
        <end position="956"/>
    </location>
</feature>
<feature type="domain" description="MIF4G" evidence="9">
    <location>
        <begin position="1001"/>
        <end position="1267"/>
    </location>
</feature>
<keyword evidence="11" id="KW-1185">Reference proteome</keyword>
<keyword evidence="7" id="KW-0648">Protein biosynthesis</keyword>
<feature type="compositionally biased region" description="Basic and acidic residues" evidence="8">
    <location>
        <begin position="1124"/>
        <end position="1152"/>
    </location>
</feature>
<evidence type="ECO:0000256" key="8">
    <source>
        <dbReference type="SAM" id="MobiDB-lite"/>
    </source>
</evidence>
<evidence type="ECO:0000259" key="9">
    <source>
        <dbReference type="SMART" id="SM00543"/>
    </source>
</evidence>
<evidence type="ECO:0000256" key="6">
    <source>
        <dbReference type="ARBA" id="ARBA00022884"/>
    </source>
</evidence>
<keyword evidence="6" id="KW-0694">RNA-binding</keyword>
<dbReference type="InterPro" id="IPR003890">
    <property type="entry name" value="MIF4G-like_typ-3"/>
</dbReference>
<accession>A0A238F1U0</accession>
<feature type="region of interest" description="Disordered" evidence="8">
    <location>
        <begin position="1"/>
        <end position="34"/>
    </location>
</feature>
<dbReference type="SMART" id="SM00543">
    <property type="entry name" value="MIF4G"/>
    <property type="match status" value="1"/>
</dbReference>
<dbReference type="GO" id="GO:0003743">
    <property type="term" value="F:translation initiation factor activity"/>
    <property type="evidence" value="ECO:0007669"/>
    <property type="project" value="UniProtKB-KW"/>
</dbReference>
<dbReference type="OrthoDB" id="514777at2759"/>
<feature type="compositionally biased region" description="Low complexity" evidence="8">
    <location>
        <begin position="535"/>
        <end position="552"/>
    </location>
</feature>
<keyword evidence="4" id="KW-0396">Initiation factor</keyword>
<feature type="region of interest" description="Disordered" evidence="8">
    <location>
        <begin position="1123"/>
        <end position="1152"/>
    </location>
</feature>
<dbReference type="PANTHER" id="PTHR23253:SF9">
    <property type="entry name" value="EUKARYOTIC TRANSLATION INITIATION FACTOR 4 GAMMA 2"/>
    <property type="match status" value="1"/>
</dbReference>
<feature type="compositionally biased region" description="Basic and acidic residues" evidence="8">
    <location>
        <begin position="1287"/>
        <end position="1296"/>
    </location>
</feature>
<dbReference type="EMBL" id="FMSP01000003">
    <property type="protein sequence ID" value="SCV68090.1"/>
    <property type="molecule type" value="Genomic_DNA"/>
</dbReference>
<dbReference type="GO" id="GO:0003729">
    <property type="term" value="F:mRNA binding"/>
    <property type="evidence" value="ECO:0007669"/>
    <property type="project" value="TreeGrafter"/>
</dbReference>
<comment type="subcellular location">
    <subcellularLocation>
        <location evidence="1">Cytoplasm</location>
    </subcellularLocation>
</comment>
<feature type="compositionally biased region" description="Low complexity" evidence="8">
    <location>
        <begin position="235"/>
        <end position="259"/>
    </location>
</feature>
<comment type="similarity">
    <text evidence="2">Belongs to the eukaryotic initiation factor 4G family.</text>
</comment>
<dbReference type="InterPro" id="IPR016024">
    <property type="entry name" value="ARM-type_fold"/>
</dbReference>
<feature type="compositionally biased region" description="Basic and acidic residues" evidence="8">
    <location>
        <begin position="589"/>
        <end position="609"/>
    </location>
</feature>
<dbReference type="Pfam" id="PF12152">
    <property type="entry name" value="eIF_4G1"/>
    <property type="match status" value="1"/>
</dbReference>
<dbReference type="InterPro" id="IPR036211">
    <property type="entry name" value="eIF4G_eIF4E-bd_sf"/>
</dbReference>
<feature type="compositionally biased region" description="Polar residues" evidence="8">
    <location>
        <begin position="175"/>
        <end position="186"/>
    </location>
</feature>
<dbReference type="Gene3D" id="1.25.40.180">
    <property type="match status" value="2"/>
</dbReference>
<feature type="compositionally biased region" description="Low complexity" evidence="8">
    <location>
        <begin position="677"/>
        <end position="698"/>
    </location>
</feature>
<evidence type="ECO:0000313" key="11">
    <source>
        <dbReference type="Proteomes" id="UP000198372"/>
    </source>
</evidence>
<proteinExistence type="inferred from homology"/>
<feature type="compositionally biased region" description="Polar residues" evidence="8">
    <location>
        <begin position="408"/>
        <end position="419"/>
    </location>
</feature>
<feature type="compositionally biased region" description="Basic and acidic residues" evidence="8">
    <location>
        <begin position="654"/>
        <end position="676"/>
    </location>
</feature>
<dbReference type="Pfam" id="PF02854">
    <property type="entry name" value="MIF4G"/>
    <property type="match status" value="1"/>
</dbReference>
<feature type="compositionally biased region" description="Low complexity" evidence="8">
    <location>
        <begin position="454"/>
        <end position="481"/>
    </location>
</feature>
<dbReference type="InterPro" id="IPR022745">
    <property type="entry name" value="eIF4G1_eIF4E-bd"/>
</dbReference>
<feature type="compositionally biased region" description="Low complexity" evidence="8">
    <location>
        <begin position="725"/>
        <end position="740"/>
    </location>
</feature>
<feature type="region of interest" description="Disordered" evidence="8">
    <location>
        <begin position="1376"/>
        <end position="1474"/>
    </location>
</feature>
<feature type="compositionally biased region" description="Polar residues" evidence="8">
    <location>
        <begin position="272"/>
        <end position="306"/>
    </location>
</feature>
<feature type="compositionally biased region" description="Polar residues" evidence="8">
    <location>
        <begin position="361"/>
        <end position="374"/>
    </location>
</feature>
<dbReference type="GO" id="GO:0016281">
    <property type="term" value="C:eukaryotic translation initiation factor 4F complex"/>
    <property type="evidence" value="ECO:0007669"/>
    <property type="project" value="TreeGrafter"/>
</dbReference>
<feature type="compositionally biased region" description="Low complexity" evidence="8">
    <location>
        <begin position="209"/>
        <end position="223"/>
    </location>
</feature>
<keyword evidence="3" id="KW-0963">Cytoplasm</keyword>
<dbReference type="FunFam" id="1.25.40.180:FF:000020">
    <property type="entry name" value="Eukaryotic translation initiation factor subunit"/>
    <property type="match status" value="1"/>
</dbReference>
<evidence type="ECO:0000256" key="1">
    <source>
        <dbReference type="ARBA" id="ARBA00004496"/>
    </source>
</evidence>
<dbReference type="GO" id="GO:0010494">
    <property type="term" value="C:cytoplasmic stress granule"/>
    <property type="evidence" value="ECO:0007669"/>
    <property type="project" value="UniProtKB-ARBA"/>
</dbReference>
<feature type="region of interest" description="Disordered" evidence="8">
    <location>
        <begin position="527"/>
        <end position="754"/>
    </location>
</feature>
<feature type="compositionally biased region" description="Low complexity" evidence="8">
    <location>
        <begin position="420"/>
        <end position="432"/>
    </location>
</feature>
<dbReference type="SUPFAM" id="SSF48371">
    <property type="entry name" value="ARM repeat"/>
    <property type="match status" value="2"/>
</dbReference>
<name>A0A238F1U0_9BASI</name>
<evidence type="ECO:0000256" key="4">
    <source>
        <dbReference type="ARBA" id="ARBA00022540"/>
    </source>
</evidence>
<feature type="region of interest" description="Disordered" evidence="8">
    <location>
        <begin position="209"/>
        <end position="390"/>
    </location>
</feature>
<feature type="region of interest" description="Disordered" evidence="8">
    <location>
        <begin position="408"/>
        <end position="494"/>
    </location>
</feature>
<feature type="region of interest" description="Disordered" evidence="8">
    <location>
        <begin position="831"/>
        <end position="854"/>
    </location>
</feature>
<dbReference type="STRING" id="269621.A0A238F1U0"/>
<evidence type="ECO:0000256" key="7">
    <source>
        <dbReference type="ARBA" id="ARBA00022917"/>
    </source>
</evidence>
<sequence length="1615" mass="167472">MSRTPSAAPSSSTAPGSTASVHSAASDKKPSGTKANAYAVSDIPAFRAPTAGINYAQAASKSKPSPPALHGKDAPVSGTFGGASPSIPAATAMANVAATGSSPAVSSTPAGGHMRNQSVKVDAINVQAFRVDAITTGAADGAFGSVALLAIAFGNVNDRNAVLSSSPAAPPPASNGNPKTFGTVPTASSPAAAAKAPINLHSFFTGSGAAASPSPASLPATSASDRRPNLGYDASRPSQNSSPSTTSQHLSQLSSASASFAPRQQAPPFIPGQQQQHSAHLSQGSFPSPSLQFAHLPTSSSFSQTGYGPKSPAMQSANVGQYSPGPSGGAPAQRNGSFTGASIAAGRPNVPGNRASFGNVGPTSPRMQNSTLPPQQAPYGPQTSWQQSPYGQQQYGYYGMQFPPQNVYVSSQQGGPNVTSSLPPSGSSTPASIRPPAPAATATPGLAPSPSPSPSHSTTPTAPHYSAYSSPQPQPALQPHHASFRPSHPSASGTPLRALASAALAPEFKPNADAAVWTPRKSAAIQIRDPKKEAAAAAAATTTPKASEAAGAKAEKSDAPSPAPTPAKESTPTEEVAKNEAPATPAAGEKPESKKPEVAEAAVVKDEPKTGTTPVDAKSELAVVEQHKKVDEKEDEPVTGVESTPEPVTNGKELLPKEESLVKAVEAKSGDVRKDGVPSVPAVPTASSPAPAPQSAPVTDEKTLASPGDALAKARFAERVPAGEASTPTSSAPAASANSAVETSEEMPAAGASTVALSEARKIDDLASVSYPDDIQSPKAELNVNAESGRYRYDREFLMQFMNVCTEKPESLPNLEAIGMVDAGAEAGSSRGNFGAGNRRAAMGPPAVPGRSAGPAAGFGTRSASAGGVGAGFGSMGSFGQAPLGTSEARFAQSSMRAASGAFGGGRAGNMSRTTSQSGVPGGAFVPAAPSQTGRIRSERGKRREEPGRAGGDRGHGGGGKHTAGDGFENATLAPRSETGWVPTVIGGAPALDANSPELVQRKVKALLNKLTLERFESISNQILEWADKSVTETDGRILRQVIALIFEKATDEANWSEMYARLCRKLMETVSMSIKDESVKSADGSFVVGGALFRKYLLNRCQEDYESGWKLKETAAAAAAGKAADDNAKKDLNEQAEKEAKEKGESEPSKEAELLSEEYYAAAKAKRRGLGLVRFIGELYRLQMLTERIMHECIKKLLANTDNPDEEDVESLCRLLTTVGKHLDNAKAKQHMDIYFQRMHTIANNPKTPSRMRFMILDVADLRSNYWQPRHDSAGPKLISEIHSDAQRAAEESSRRVASSGGKGLPRLNDQLSRPNSRRGQGRDGFGAPAADGWSQPVPQRPTKAGDLSAFGKTRENAAPITFGPTGAFAAKANKAKEAARPATPSNPFALLSGGGSDSAAEASTSQRPKLNLAPRTKPLDGESSAQADGIQNEDGAADEDEHAGQKDDDADDGAIDPNAISMSRSEAERRSGNSVKEFFSVKSIAEGTASVEALPSEYRGILIAALADAAVDKKADDVNITRQLFSDVSTKNIVRHQVMLDSLHSLVTGLIDLSVDVPNIYTFAASLLMGAQATREEVETMAQSMLSEEDDDEEELERGRQQLYAAFEKASGV</sequence>
<gene>
    <name evidence="10" type="ORF">BQ2448_211</name>
</gene>
<dbReference type="SUPFAM" id="SSF101489">
    <property type="entry name" value="Eukaryotic initiation factor 4f subunit eIF4g, eIF4e-binding domain"/>
    <property type="match status" value="1"/>
</dbReference>
<dbReference type="Gene3D" id="1.20.970.30">
    <property type="entry name" value="eIF4G, eIF4E-binding domain"/>
    <property type="match status" value="1"/>
</dbReference>
<dbReference type="PANTHER" id="PTHR23253">
    <property type="entry name" value="EUKARYOTIC TRANSLATION INITIATION FACTOR 4 GAMMA"/>
    <property type="match status" value="1"/>
</dbReference>
<evidence type="ECO:0000256" key="3">
    <source>
        <dbReference type="ARBA" id="ARBA00022490"/>
    </source>
</evidence>
<evidence type="ECO:0000313" key="10">
    <source>
        <dbReference type="EMBL" id="SCV68090.1"/>
    </source>
</evidence>
<feature type="region of interest" description="Disordered" evidence="8">
    <location>
        <begin position="1287"/>
        <end position="1349"/>
    </location>
</feature>